<dbReference type="NCBIfam" id="TIGR00277">
    <property type="entry name" value="HDIG"/>
    <property type="match status" value="1"/>
</dbReference>
<sequence>MREDTLEKIILETIDVPSLPTVATKVLHLMNDDYSSINELERIISRDQSFSTRLLRIANSPYYGRGRSIDTVSTAIIIIGFNTMKSLVVAASLKDLHRNFGLFEQKLWEHSLGVSLAASFLAMETQMLPAEEAMVAGLIHDVGKTILNNSMAESYSLVIESVYEQGEHFIRVEDEILGFNHCNVGGLIARKWKLPKNLEVVIEYHHAESFPPFEDNTHETLCEIIKIADTMCLNLGIGLRMPSTVPAIELERIGIAEEKFNELQEKLKRAYVEQKAQLME</sequence>
<dbReference type="CDD" id="cd00077">
    <property type="entry name" value="HDc"/>
    <property type="match status" value="1"/>
</dbReference>
<dbReference type="InterPro" id="IPR052340">
    <property type="entry name" value="RNase_Y/CdgJ"/>
</dbReference>
<dbReference type="AlphaFoldDB" id="A0A953M1Q2"/>
<reference evidence="2" key="2">
    <citation type="submission" date="2021-08" db="EMBL/GenBank/DDBJ databases">
        <authorList>
            <person name="Dalcin Martins P."/>
        </authorList>
    </citation>
    <scope>NUCLEOTIDE SEQUENCE</scope>
    <source>
        <strain evidence="2">MAG_39</strain>
    </source>
</reference>
<dbReference type="Proteomes" id="UP000705867">
    <property type="component" value="Unassembled WGS sequence"/>
</dbReference>
<feature type="domain" description="HDOD" evidence="1">
    <location>
        <begin position="16"/>
        <end position="208"/>
    </location>
</feature>
<evidence type="ECO:0000313" key="3">
    <source>
        <dbReference type="Proteomes" id="UP000705867"/>
    </source>
</evidence>
<dbReference type="PANTHER" id="PTHR33525">
    <property type="match status" value="1"/>
</dbReference>
<protein>
    <submittedName>
        <fullName evidence="2">HDOD domain-containing protein</fullName>
    </submittedName>
</protein>
<accession>A0A953M1Q2</accession>
<name>A0A953M1Q2_9BACT</name>
<dbReference type="Gene3D" id="1.10.3210.10">
    <property type="entry name" value="Hypothetical protein af1432"/>
    <property type="match status" value="1"/>
</dbReference>
<reference evidence="2" key="1">
    <citation type="journal article" date="2021" name="bioRxiv">
        <title>Unraveling nitrogen, sulfur and carbon metabolic pathways and microbial community transcriptional responses to substrate deprivation and toxicity stresses in a bioreactor mimicking anoxic brackish coastal sediment conditions.</title>
        <authorList>
            <person name="Martins P.D."/>
            <person name="Echeveste M.J."/>
            <person name="Arshad A."/>
            <person name="Kurth J."/>
            <person name="Ouboter H."/>
            <person name="Jetten M.S.M."/>
            <person name="Welte C.U."/>
        </authorList>
    </citation>
    <scope>NUCLEOTIDE SEQUENCE</scope>
    <source>
        <strain evidence="2">MAG_39</strain>
    </source>
</reference>
<dbReference type="PANTHER" id="PTHR33525:SF3">
    <property type="entry name" value="RIBONUCLEASE Y"/>
    <property type="match status" value="1"/>
</dbReference>
<dbReference type="InterPro" id="IPR003607">
    <property type="entry name" value="HD/PDEase_dom"/>
</dbReference>
<dbReference type="InterPro" id="IPR006675">
    <property type="entry name" value="HDIG_dom"/>
</dbReference>
<dbReference type="PROSITE" id="PS51833">
    <property type="entry name" value="HDOD"/>
    <property type="match status" value="1"/>
</dbReference>
<dbReference type="SUPFAM" id="SSF109604">
    <property type="entry name" value="HD-domain/PDEase-like"/>
    <property type="match status" value="1"/>
</dbReference>
<gene>
    <name evidence="2" type="ORF">K8I29_09165</name>
</gene>
<dbReference type="SMART" id="SM00471">
    <property type="entry name" value="HDc"/>
    <property type="match status" value="1"/>
</dbReference>
<dbReference type="Pfam" id="PF08668">
    <property type="entry name" value="HDOD"/>
    <property type="match status" value="1"/>
</dbReference>
<comment type="caution">
    <text evidence="2">The sequence shown here is derived from an EMBL/GenBank/DDBJ whole genome shotgun (WGS) entry which is preliminary data.</text>
</comment>
<evidence type="ECO:0000259" key="1">
    <source>
        <dbReference type="PROSITE" id="PS51833"/>
    </source>
</evidence>
<dbReference type="EMBL" id="JAIOIV010000073">
    <property type="protein sequence ID" value="MBZ0156362.1"/>
    <property type="molecule type" value="Genomic_DNA"/>
</dbReference>
<evidence type="ECO:0000313" key="2">
    <source>
        <dbReference type="EMBL" id="MBZ0156362.1"/>
    </source>
</evidence>
<proteinExistence type="predicted"/>
<dbReference type="InterPro" id="IPR013976">
    <property type="entry name" value="HDOD"/>
</dbReference>
<organism evidence="2 3">
    <name type="scientific">Candidatus Nitrobium versatile</name>
    <dbReference type="NCBI Taxonomy" id="2884831"/>
    <lineage>
        <taxon>Bacteria</taxon>
        <taxon>Pseudomonadati</taxon>
        <taxon>Nitrospirota</taxon>
        <taxon>Nitrospiria</taxon>
        <taxon>Nitrospirales</taxon>
        <taxon>Nitrospiraceae</taxon>
        <taxon>Candidatus Nitrobium</taxon>
    </lineage>
</organism>